<proteinExistence type="predicted"/>
<keyword evidence="1" id="KW-0472">Membrane</keyword>
<dbReference type="EMBL" id="QJKB01000002">
    <property type="protein sequence ID" value="PXX45144.1"/>
    <property type="molecule type" value="Genomic_DNA"/>
</dbReference>
<organism evidence="2 3">
    <name type="scientific">Undibacterium pigrum</name>
    <dbReference type="NCBI Taxonomy" id="401470"/>
    <lineage>
        <taxon>Bacteria</taxon>
        <taxon>Pseudomonadati</taxon>
        <taxon>Pseudomonadota</taxon>
        <taxon>Betaproteobacteria</taxon>
        <taxon>Burkholderiales</taxon>
        <taxon>Oxalobacteraceae</taxon>
        <taxon>Undibacterium</taxon>
    </lineage>
</organism>
<reference evidence="2 3" key="1">
    <citation type="submission" date="2018-05" db="EMBL/GenBank/DDBJ databases">
        <title>Genomic Encyclopedia of Type Strains, Phase IV (KMG-IV): sequencing the most valuable type-strain genomes for metagenomic binning, comparative biology and taxonomic classification.</title>
        <authorList>
            <person name="Goeker M."/>
        </authorList>
    </citation>
    <scope>NUCLEOTIDE SEQUENCE [LARGE SCALE GENOMIC DNA]</scope>
    <source>
        <strain evidence="2 3">DSM 19792</strain>
    </source>
</reference>
<feature type="transmembrane region" description="Helical" evidence="1">
    <location>
        <begin position="20"/>
        <end position="39"/>
    </location>
</feature>
<gene>
    <name evidence="2" type="ORF">DFR42_102357</name>
</gene>
<evidence type="ECO:0000313" key="3">
    <source>
        <dbReference type="Proteomes" id="UP000247792"/>
    </source>
</evidence>
<accession>A0A318JDI8</accession>
<keyword evidence="1" id="KW-0812">Transmembrane</keyword>
<dbReference type="AlphaFoldDB" id="A0A318JDI8"/>
<evidence type="ECO:0000313" key="2">
    <source>
        <dbReference type="EMBL" id="PXX45144.1"/>
    </source>
</evidence>
<protein>
    <submittedName>
        <fullName evidence="2">Uncharacterized protein</fullName>
    </submittedName>
</protein>
<keyword evidence="1" id="KW-1133">Transmembrane helix</keyword>
<name>A0A318JDI8_9BURK</name>
<dbReference type="Proteomes" id="UP000247792">
    <property type="component" value="Unassembled WGS sequence"/>
</dbReference>
<dbReference type="RefSeq" id="WP_146218809.1">
    <property type="nucleotide sequence ID" value="NZ_QJKB01000002.1"/>
</dbReference>
<comment type="caution">
    <text evidence="2">The sequence shown here is derived from an EMBL/GenBank/DDBJ whole genome shotgun (WGS) entry which is preliminary data.</text>
</comment>
<dbReference type="OrthoDB" id="8772909at2"/>
<sequence length="184" mass="19571">MSEVSMTGAESVPDSLAEMLPVGMIAGGGMAAAAMAIVANRKFLAAQPLELQNSDWQAFHYERISVTEFEITGGIADASSSGRKFHGSHDTVVISEAEILAEMRLLLPQTHPLPAKPVSHSTAQVPTSHGEPVPGPGVLKVIFTLPDDEAGRQRILRAFQLQADFFGAKVQACSLHDASLLQLD</sequence>
<evidence type="ECO:0000256" key="1">
    <source>
        <dbReference type="SAM" id="Phobius"/>
    </source>
</evidence>
<keyword evidence="3" id="KW-1185">Reference proteome</keyword>